<comment type="caution">
    <text evidence="11">The sequence shown here is derived from an EMBL/GenBank/DDBJ whole genome shotgun (WGS) entry which is preliminary data.</text>
</comment>
<evidence type="ECO:0000256" key="3">
    <source>
        <dbReference type="ARBA" id="ARBA00022723"/>
    </source>
</evidence>
<reference evidence="11" key="1">
    <citation type="journal article" date="2021" name="PeerJ">
        <title>Extensive microbial diversity within the chicken gut microbiome revealed by metagenomics and culture.</title>
        <authorList>
            <person name="Gilroy R."/>
            <person name="Ravi A."/>
            <person name="Getino M."/>
            <person name="Pursley I."/>
            <person name="Horton D.L."/>
            <person name="Alikhan N.F."/>
            <person name="Baker D."/>
            <person name="Gharbi K."/>
            <person name="Hall N."/>
            <person name="Watson M."/>
            <person name="Adriaenssens E.M."/>
            <person name="Foster-Nyarko E."/>
            <person name="Jarju S."/>
            <person name="Secka A."/>
            <person name="Antonio M."/>
            <person name="Oren A."/>
            <person name="Chaudhuri R.R."/>
            <person name="La Ragione R."/>
            <person name="Hildebrand F."/>
            <person name="Pallen M.J."/>
        </authorList>
    </citation>
    <scope>NUCLEOTIDE SEQUENCE</scope>
    <source>
        <strain evidence="11">Gambia16-930</strain>
    </source>
</reference>
<dbReference type="SUPFAM" id="SSF53920">
    <property type="entry name" value="Fe-only hydrogenase"/>
    <property type="match status" value="1"/>
</dbReference>
<evidence type="ECO:0000259" key="8">
    <source>
        <dbReference type="PROSITE" id="PS51085"/>
    </source>
</evidence>
<keyword evidence="6" id="KW-0408">Iron</keyword>
<dbReference type="Pfam" id="PF13183">
    <property type="entry name" value="Fer4_8"/>
    <property type="match status" value="1"/>
</dbReference>
<keyword evidence="3" id="KW-0479">Metal-binding</keyword>
<evidence type="ECO:0000256" key="4">
    <source>
        <dbReference type="ARBA" id="ARBA00022737"/>
    </source>
</evidence>
<evidence type="ECO:0000259" key="10">
    <source>
        <dbReference type="PROSITE" id="PS51839"/>
    </source>
</evidence>
<dbReference type="EMBL" id="DXGG01000114">
    <property type="protein sequence ID" value="HIW87299.1"/>
    <property type="molecule type" value="Genomic_DNA"/>
</dbReference>
<dbReference type="InterPro" id="IPR049830">
    <property type="entry name" value="HndD"/>
</dbReference>
<dbReference type="InterPro" id="IPR004108">
    <property type="entry name" value="Fe_hydrogenase_lsu_C"/>
</dbReference>
<evidence type="ECO:0000256" key="2">
    <source>
        <dbReference type="ARBA" id="ARBA00022714"/>
    </source>
</evidence>
<keyword evidence="5" id="KW-0560">Oxidoreductase</keyword>
<proteinExistence type="predicted"/>
<dbReference type="InterPro" id="IPR036991">
    <property type="entry name" value="Fe_hydrogenase_ssu_sf"/>
</dbReference>
<dbReference type="SUPFAM" id="SSF54862">
    <property type="entry name" value="4Fe-4S ferredoxins"/>
    <property type="match status" value="1"/>
</dbReference>
<dbReference type="InterPro" id="IPR001041">
    <property type="entry name" value="2Fe-2S_ferredoxin-type"/>
</dbReference>
<dbReference type="Proteomes" id="UP000824267">
    <property type="component" value="Unassembled WGS sequence"/>
</dbReference>
<accession>A0A9D1UGS8</accession>
<dbReference type="InterPro" id="IPR019574">
    <property type="entry name" value="NADH_UbQ_OxRdtase_Gsu_4Fe4S-bd"/>
</dbReference>
<dbReference type="PROSITE" id="PS00198">
    <property type="entry name" value="4FE4S_FER_1"/>
    <property type="match status" value="1"/>
</dbReference>
<dbReference type="SMART" id="SM00929">
    <property type="entry name" value="NADH-G_4Fe-4S_3"/>
    <property type="match status" value="1"/>
</dbReference>
<feature type="domain" description="4Fe-4S ferredoxin-type" evidence="9">
    <location>
        <begin position="186"/>
        <end position="215"/>
    </location>
</feature>
<name>A0A9D1UGS8_9BACT</name>
<evidence type="ECO:0000256" key="5">
    <source>
        <dbReference type="ARBA" id="ARBA00023002"/>
    </source>
</evidence>
<dbReference type="Gene3D" id="3.40.950.10">
    <property type="entry name" value="Fe-only Hydrogenase (Larger Subunit), Chain L, domain 3"/>
    <property type="match status" value="1"/>
</dbReference>
<dbReference type="FunFam" id="3.30.70.20:FF:000035">
    <property type="entry name" value="Iron hydrogenase 1"/>
    <property type="match status" value="1"/>
</dbReference>
<evidence type="ECO:0000313" key="12">
    <source>
        <dbReference type="Proteomes" id="UP000824267"/>
    </source>
</evidence>
<dbReference type="Gene3D" id="3.30.70.20">
    <property type="match status" value="1"/>
</dbReference>
<dbReference type="PROSITE" id="PS51085">
    <property type="entry name" value="2FE2S_FER_2"/>
    <property type="match status" value="1"/>
</dbReference>
<dbReference type="Pfam" id="PF10588">
    <property type="entry name" value="NADH-G_4Fe-4S_3"/>
    <property type="match status" value="1"/>
</dbReference>
<feature type="domain" description="2Fe-2S ferredoxin-type" evidence="8">
    <location>
        <begin position="2"/>
        <end position="85"/>
    </location>
</feature>
<gene>
    <name evidence="11" type="ORF">IAC47_03380</name>
</gene>
<evidence type="ECO:0000256" key="1">
    <source>
        <dbReference type="ARBA" id="ARBA00022485"/>
    </source>
</evidence>
<keyword evidence="7" id="KW-0411">Iron-sulfur</keyword>
<dbReference type="SMART" id="SM00902">
    <property type="entry name" value="Fe_hyd_SSU"/>
    <property type="match status" value="1"/>
</dbReference>
<dbReference type="FunFam" id="4.10.260.20:FF:000001">
    <property type="entry name" value="NADP-reducing hydrogenase subunit HndD"/>
    <property type="match status" value="1"/>
</dbReference>
<dbReference type="GO" id="GO:0008901">
    <property type="term" value="F:ferredoxin hydrogenase activity"/>
    <property type="evidence" value="ECO:0007669"/>
    <property type="project" value="InterPro"/>
</dbReference>
<dbReference type="NCBIfam" id="NF040763">
    <property type="entry name" value="FeFe_hydrog_A6"/>
    <property type="match status" value="1"/>
</dbReference>
<dbReference type="FunFam" id="3.10.20.740:FF:000005">
    <property type="entry name" value="NADH:ubiquinone oxidoreductase subunit"/>
    <property type="match status" value="1"/>
</dbReference>
<dbReference type="Gene3D" id="3.40.50.1780">
    <property type="match status" value="1"/>
</dbReference>
<protein>
    <submittedName>
        <fullName evidence="11">[FeFe] hydrogenase, group A</fullName>
    </submittedName>
</protein>
<dbReference type="InterPro" id="IPR017896">
    <property type="entry name" value="4Fe4S_Fe-S-bd"/>
</dbReference>
<dbReference type="SUPFAM" id="SSF54292">
    <property type="entry name" value="2Fe-2S ferredoxin-like"/>
    <property type="match status" value="1"/>
</dbReference>
<dbReference type="PROSITE" id="PS51379">
    <property type="entry name" value="4FE4S_FER_2"/>
    <property type="match status" value="2"/>
</dbReference>
<dbReference type="Pfam" id="PF02906">
    <property type="entry name" value="Fe_hyd_lg_C"/>
    <property type="match status" value="1"/>
</dbReference>
<dbReference type="Gene3D" id="4.10.260.20">
    <property type="entry name" value="Iron hydrogenase, small subunit"/>
    <property type="match status" value="1"/>
</dbReference>
<evidence type="ECO:0000259" key="9">
    <source>
        <dbReference type="PROSITE" id="PS51379"/>
    </source>
</evidence>
<feature type="domain" description="4Fe-4S ferredoxin-type" evidence="9">
    <location>
        <begin position="143"/>
        <end position="176"/>
    </location>
</feature>
<organism evidence="11 12">
    <name type="scientific">Candidatus Onthomorpha intestinigallinarum</name>
    <dbReference type="NCBI Taxonomy" id="2840880"/>
    <lineage>
        <taxon>Bacteria</taxon>
        <taxon>Pseudomonadati</taxon>
        <taxon>Bacteroidota</taxon>
        <taxon>Bacteroidia</taxon>
        <taxon>Bacteroidales</taxon>
        <taxon>Candidatus Onthomorpha</taxon>
    </lineage>
</organism>
<keyword evidence="4" id="KW-0677">Repeat</keyword>
<sequence length="590" mass="65131">MEMINLTIDGKAIQAEKGLSILKAARIAGIDIPTLCYYELNGQKLENRPGGCRVCVVEVEGRKNLAPACATEIMEGMVVHTHSLRVVNARRTVVELILSDHPSDCLSCSKSGHCELQSLAQKLGIREIPFKGAQSTYRKDNSPAIIRDVDKCIMCRRCETVCNQLQTVGALSAVNRGFEAVVATAFEQDLVKSSCTMCGQCVMACPVGALSEVNQTRQVIHAINNPDKTVIVQTAPAVRVALGEEFGYPAGTIVTGKMAAALRRIGFDYVFDTDFAADLTIMEEGTELLGRISKFMNGDKDVKLPILTSCCPGWINFFETNFPDMLDVPSTAKSPQQMFGAVAKNYWAEKLGIKREDMIVVSIMPCVAKKYECQRDEFKENGNPDVDYSLTTRELAELIKQFNIDFNSLEEEDFDMPLGASTGAAVIFGATGGVIEAAVRTAYEVFTKKPLEKIDFTELRGLEGVREATVDFNGTPIHLGIAHGLGNARKLLEKVRKGEVQYHAIEVMACPGGCIGGAGQPYHHGDFSIVEKRFEAIYQEDKNKELRKSHENPYIKQLYDEYFGEPCGEKSHHLLHTHYFDKSKQVEIEA</sequence>
<dbReference type="InterPro" id="IPR050340">
    <property type="entry name" value="Cytosolic_Fe-S_CAF"/>
</dbReference>
<dbReference type="GO" id="GO:0051539">
    <property type="term" value="F:4 iron, 4 sulfur cluster binding"/>
    <property type="evidence" value="ECO:0007669"/>
    <property type="project" value="UniProtKB-KW"/>
</dbReference>
<dbReference type="InterPro" id="IPR036010">
    <property type="entry name" value="2Fe-2S_ferredoxin-like_sf"/>
</dbReference>
<dbReference type="PANTHER" id="PTHR11615">
    <property type="entry name" value="NITRATE, FORMATE, IRON DEHYDROGENASE"/>
    <property type="match status" value="1"/>
</dbReference>
<dbReference type="InterPro" id="IPR013352">
    <property type="entry name" value="Fe_hydrogenase_subset"/>
</dbReference>
<feature type="domain" description="4Fe-4S His(Cys)3-ligated-type" evidence="10">
    <location>
        <begin position="85"/>
        <end position="124"/>
    </location>
</feature>
<evidence type="ECO:0000313" key="11">
    <source>
        <dbReference type="EMBL" id="HIW87299.1"/>
    </source>
</evidence>
<keyword evidence="1" id="KW-0004">4Fe-4S</keyword>
<dbReference type="Gene3D" id="3.10.20.740">
    <property type="match status" value="1"/>
</dbReference>
<dbReference type="InterPro" id="IPR017900">
    <property type="entry name" value="4Fe4S_Fe_S_CS"/>
</dbReference>
<dbReference type="InterPro" id="IPR009016">
    <property type="entry name" value="Fe_hydrogenase"/>
</dbReference>
<dbReference type="Pfam" id="PF13510">
    <property type="entry name" value="Fer2_4"/>
    <property type="match status" value="1"/>
</dbReference>
<evidence type="ECO:0000256" key="6">
    <source>
        <dbReference type="ARBA" id="ARBA00023004"/>
    </source>
</evidence>
<dbReference type="Pfam" id="PF02256">
    <property type="entry name" value="Fe_hyd_SSU"/>
    <property type="match status" value="1"/>
</dbReference>
<reference evidence="11" key="2">
    <citation type="submission" date="2021-04" db="EMBL/GenBank/DDBJ databases">
        <authorList>
            <person name="Gilroy R."/>
        </authorList>
    </citation>
    <scope>NUCLEOTIDE SEQUENCE</scope>
    <source>
        <strain evidence="11">Gambia16-930</strain>
    </source>
</reference>
<dbReference type="GO" id="GO:0005506">
    <property type="term" value="F:iron ion binding"/>
    <property type="evidence" value="ECO:0007669"/>
    <property type="project" value="InterPro"/>
</dbReference>
<dbReference type="NCBIfam" id="TIGR02512">
    <property type="entry name" value="FeFe_hydrog_A"/>
    <property type="match status" value="1"/>
</dbReference>
<keyword evidence="2" id="KW-0001">2Fe-2S</keyword>
<dbReference type="InterPro" id="IPR003149">
    <property type="entry name" value="Fe_hydrogenase_ssu"/>
</dbReference>
<dbReference type="GO" id="GO:0051537">
    <property type="term" value="F:2 iron, 2 sulfur cluster binding"/>
    <property type="evidence" value="ECO:0007669"/>
    <property type="project" value="UniProtKB-KW"/>
</dbReference>
<dbReference type="CDD" id="cd00207">
    <property type="entry name" value="fer2"/>
    <property type="match status" value="1"/>
</dbReference>
<evidence type="ECO:0000256" key="7">
    <source>
        <dbReference type="ARBA" id="ARBA00023014"/>
    </source>
</evidence>
<dbReference type="PROSITE" id="PS51839">
    <property type="entry name" value="4FE4S_HC3"/>
    <property type="match status" value="1"/>
</dbReference>
<dbReference type="AlphaFoldDB" id="A0A9D1UGS8"/>